<keyword evidence="4" id="KW-1185">Reference proteome</keyword>
<evidence type="ECO:0000313" key="3">
    <source>
        <dbReference type="EMBL" id="MDC4238808.1"/>
    </source>
</evidence>
<dbReference type="Proteomes" id="UP001141183">
    <property type="component" value="Unassembled WGS sequence"/>
</dbReference>
<dbReference type="AlphaFoldDB" id="A0A9X4B162"/>
<feature type="domain" description="Elongation factor G-binding protein N-terminal" evidence="1">
    <location>
        <begin position="4"/>
        <end position="83"/>
    </location>
</feature>
<feature type="domain" description="Elongation factor G-binding protein C-terminal treble-clef zinc-finger" evidence="2">
    <location>
        <begin position="100"/>
        <end position="199"/>
    </location>
</feature>
<protein>
    <submittedName>
        <fullName evidence="3">FusB/FusC family EF-G-binding protein</fullName>
    </submittedName>
</protein>
<dbReference type="EMBL" id="JAMRYU010000001">
    <property type="protein sequence ID" value="MDC4238808.1"/>
    <property type="molecule type" value="Genomic_DNA"/>
</dbReference>
<dbReference type="InterPro" id="IPR010841">
    <property type="entry name" value="EF-G-binding_N"/>
</dbReference>
<reference evidence="3" key="1">
    <citation type="submission" date="2022-05" db="EMBL/GenBank/DDBJ databases">
        <title>Draft genome sequence of Clostridium tertium strain CP3 isolated from Peru.</title>
        <authorList>
            <person name="Hurtado R."/>
            <person name="Lima L."/>
            <person name="Sousa T."/>
            <person name="Jaiswal A.K."/>
            <person name="Tiwari S."/>
            <person name="Maturrano L."/>
            <person name="Brenig B."/>
            <person name="Azevedo V."/>
        </authorList>
    </citation>
    <scope>NUCLEOTIDE SEQUENCE</scope>
    <source>
        <strain evidence="3">CP3</strain>
    </source>
</reference>
<dbReference type="Pfam" id="PF16571">
    <property type="entry name" value="FBP_C"/>
    <property type="match status" value="1"/>
</dbReference>
<dbReference type="InterPro" id="IPR032330">
    <property type="entry name" value="EF-G-binding_C"/>
</dbReference>
<dbReference type="InterPro" id="IPR038344">
    <property type="entry name" value="EF-G_N_sf"/>
</dbReference>
<evidence type="ECO:0000259" key="2">
    <source>
        <dbReference type="Pfam" id="PF16571"/>
    </source>
</evidence>
<organism evidence="3 4">
    <name type="scientific">Clostridium tertium</name>
    <dbReference type="NCBI Taxonomy" id="1559"/>
    <lineage>
        <taxon>Bacteria</taxon>
        <taxon>Bacillati</taxon>
        <taxon>Bacillota</taxon>
        <taxon>Clostridia</taxon>
        <taxon>Eubacteriales</taxon>
        <taxon>Clostridiaceae</taxon>
        <taxon>Clostridium</taxon>
    </lineage>
</organism>
<accession>A0A9X4B162</accession>
<dbReference type="Pfam" id="PF07299">
    <property type="entry name" value="EF-G-binding_N"/>
    <property type="match status" value="1"/>
</dbReference>
<sequence>METFIKNHEFNYIKRCMKDLSNSLVSCVDKDIIQANKLYINQKILDNFSNLSKEQKNLLDVTNIKEQYQINFYLEKLLNYVYESPNITNAQINRLFKKEKKFKLPSEDIFNIKNTYLGWIDNQIRKLFIVYNLNGNLVGMACRISNPEPKSSHRCVLCNHIGKENEVAFVSPICKQSSKDAYKSIGFDICLNSKDCNERIVSIDKLEDLLKTVNNIK</sequence>
<comment type="caution">
    <text evidence="3">The sequence shown here is derived from an EMBL/GenBank/DDBJ whole genome shotgun (WGS) entry which is preliminary data.</text>
</comment>
<name>A0A9X4B162_9CLOT</name>
<evidence type="ECO:0000313" key="4">
    <source>
        <dbReference type="Proteomes" id="UP001141183"/>
    </source>
</evidence>
<evidence type="ECO:0000259" key="1">
    <source>
        <dbReference type="Pfam" id="PF07299"/>
    </source>
</evidence>
<proteinExistence type="predicted"/>
<dbReference type="CDD" id="cd16342">
    <property type="entry name" value="FusC_FusB"/>
    <property type="match status" value="1"/>
</dbReference>
<dbReference type="Gene3D" id="1.20.1280.250">
    <property type="match status" value="1"/>
</dbReference>
<gene>
    <name evidence="3" type="ORF">NE398_01310</name>
</gene>
<dbReference type="RefSeq" id="WP_111930856.1">
    <property type="nucleotide sequence ID" value="NZ_JADPEJ010000003.1"/>
</dbReference>